<comment type="subcellular location">
    <subcellularLocation>
        <location evidence="1">Endoplasmic reticulum</location>
    </subcellularLocation>
</comment>
<evidence type="ECO:0000256" key="9">
    <source>
        <dbReference type="SAM" id="SignalP"/>
    </source>
</evidence>
<feature type="chain" id="PRO_5027973842" description="Protein OS-9 homolog" evidence="9">
    <location>
        <begin position="23"/>
        <end position="323"/>
    </location>
</feature>
<comment type="similarity">
    <text evidence="2">Belongs to the OS-9 family.</text>
</comment>
<keyword evidence="7" id="KW-1015">Disulfide bond</keyword>
<dbReference type="GO" id="GO:0005788">
    <property type="term" value="C:endoplasmic reticulum lumen"/>
    <property type="evidence" value="ECO:0007669"/>
    <property type="project" value="TreeGrafter"/>
</dbReference>
<evidence type="ECO:0000256" key="6">
    <source>
        <dbReference type="ARBA" id="ARBA00022824"/>
    </source>
</evidence>
<dbReference type="InterPro" id="IPR009011">
    <property type="entry name" value="Man6P_isomerase_rcpt-bd_dom_sf"/>
</dbReference>
<evidence type="ECO:0000256" key="2">
    <source>
        <dbReference type="ARBA" id="ARBA00009918"/>
    </source>
</evidence>
<gene>
    <name evidence="11" type="ORF">CB5_LOCUS15043</name>
</gene>
<dbReference type="PANTHER" id="PTHR15414:SF0">
    <property type="entry name" value="ENDOPLASMIC RETICULUM LECTIN 1"/>
    <property type="match status" value="1"/>
</dbReference>
<dbReference type="Pfam" id="PF07915">
    <property type="entry name" value="PRKCSH"/>
    <property type="match status" value="1"/>
</dbReference>
<keyword evidence="6" id="KW-0256">Endoplasmic reticulum</keyword>
<dbReference type="GO" id="GO:0030246">
    <property type="term" value="F:carbohydrate binding"/>
    <property type="evidence" value="ECO:0007669"/>
    <property type="project" value="UniProtKB-KW"/>
</dbReference>
<sequence>MGSARSFVSLLLFLLVLSPSNPFLIVAVSADQIFTSSSGVAFGRSSREPKYDIEFHSTDSPFIPDHIYQISRKYYLNSQMLWSHFDILQENGQESVVMTNKEGQNYMCFLPKEEETKTVRSIIQQNSSNVIVESDRRIKLKTPDELLDVLKDQCFYRHEGWWSYEFCYHRKIRQIHLEDNEVVQEFVLGEFDPDGTAAHNQKDSDAFMLKDPRSRDASQRYHAHQYTNGTTCDLTDQPRETEVRFVCAESPVIISSIKEISSCKYVVTVQSPMLCKHPMYQQERPTRLIHCNQLPADAKDSVENSPKVTQITLATEESESYAT</sequence>
<dbReference type="InterPro" id="IPR045149">
    <property type="entry name" value="OS-9-like"/>
</dbReference>
<evidence type="ECO:0000256" key="4">
    <source>
        <dbReference type="ARBA" id="ARBA00022729"/>
    </source>
</evidence>
<dbReference type="SUPFAM" id="SSF50911">
    <property type="entry name" value="Mannose 6-phosphate receptor domain"/>
    <property type="match status" value="1"/>
</dbReference>
<evidence type="ECO:0000256" key="3">
    <source>
        <dbReference type="ARBA" id="ARBA00018727"/>
    </source>
</evidence>
<dbReference type="AlphaFoldDB" id="A0A6V7PLR6"/>
<reference evidence="11" key="1">
    <citation type="submission" date="2020-07" db="EMBL/GenBank/DDBJ databases">
        <authorList>
            <person name="Lin J."/>
        </authorList>
    </citation>
    <scope>NUCLEOTIDE SEQUENCE</scope>
</reference>
<keyword evidence="8" id="KW-0325">Glycoprotein</keyword>
<dbReference type="InterPro" id="IPR044865">
    <property type="entry name" value="MRH_dom"/>
</dbReference>
<proteinExistence type="inferred from homology"/>
<dbReference type="Gene3D" id="2.70.130.10">
    <property type="entry name" value="Mannose-6-phosphate receptor binding domain"/>
    <property type="match status" value="1"/>
</dbReference>
<dbReference type="GO" id="GO:0030970">
    <property type="term" value="P:retrograde protein transport, ER to cytosol"/>
    <property type="evidence" value="ECO:0007669"/>
    <property type="project" value="TreeGrafter"/>
</dbReference>
<dbReference type="FunFam" id="2.70.130.10:FF:000021">
    <property type="entry name" value="Protein OS-9 homolog"/>
    <property type="match status" value="1"/>
</dbReference>
<evidence type="ECO:0000313" key="11">
    <source>
        <dbReference type="EMBL" id="CAD1831832.1"/>
    </source>
</evidence>
<evidence type="ECO:0000256" key="5">
    <source>
        <dbReference type="ARBA" id="ARBA00022734"/>
    </source>
</evidence>
<dbReference type="PROSITE" id="PS51914">
    <property type="entry name" value="MRH"/>
    <property type="match status" value="1"/>
</dbReference>
<evidence type="ECO:0000256" key="8">
    <source>
        <dbReference type="ARBA" id="ARBA00023180"/>
    </source>
</evidence>
<evidence type="ECO:0000256" key="7">
    <source>
        <dbReference type="ARBA" id="ARBA00023157"/>
    </source>
</evidence>
<name>A0A6V7PLR6_ANACO</name>
<dbReference type="EMBL" id="LR862149">
    <property type="protein sequence ID" value="CAD1831832.1"/>
    <property type="molecule type" value="Genomic_DNA"/>
</dbReference>
<dbReference type="PANTHER" id="PTHR15414">
    <property type="entry name" value="OS-9-RELATED"/>
    <property type="match status" value="1"/>
</dbReference>
<protein>
    <recommendedName>
        <fullName evidence="3">Protein OS-9 homolog</fullName>
    </recommendedName>
</protein>
<dbReference type="GO" id="GO:0030968">
    <property type="term" value="P:endoplasmic reticulum unfolded protein response"/>
    <property type="evidence" value="ECO:0007669"/>
    <property type="project" value="InterPro"/>
</dbReference>
<keyword evidence="4 9" id="KW-0732">Signal</keyword>
<feature type="domain" description="MRH" evidence="10">
    <location>
        <begin position="152"/>
        <end position="277"/>
    </location>
</feature>
<keyword evidence="5" id="KW-0430">Lectin</keyword>
<organism evidence="11">
    <name type="scientific">Ananas comosus var. bracteatus</name>
    <name type="common">red pineapple</name>
    <dbReference type="NCBI Taxonomy" id="296719"/>
    <lineage>
        <taxon>Eukaryota</taxon>
        <taxon>Viridiplantae</taxon>
        <taxon>Streptophyta</taxon>
        <taxon>Embryophyta</taxon>
        <taxon>Tracheophyta</taxon>
        <taxon>Spermatophyta</taxon>
        <taxon>Magnoliopsida</taxon>
        <taxon>Liliopsida</taxon>
        <taxon>Poales</taxon>
        <taxon>Bromeliaceae</taxon>
        <taxon>Bromelioideae</taxon>
        <taxon>Ananas</taxon>
    </lineage>
</organism>
<dbReference type="InterPro" id="IPR012913">
    <property type="entry name" value="OS9-like_dom"/>
</dbReference>
<evidence type="ECO:0000256" key="1">
    <source>
        <dbReference type="ARBA" id="ARBA00004240"/>
    </source>
</evidence>
<feature type="signal peptide" evidence="9">
    <location>
        <begin position="1"/>
        <end position="22"/>
    </location>
</feature>
<accession>A0A6V7PLR6</accession>
<evidence type="ECO:0000259" key="10">
    <source>
        <dbReference type="PROSITE" id="PS51914"/>
    </source>
</evidence>